<accession>A0A4U7JKW9</accession>
<dbReference type="OrthoDB" id="1738830at2"/>
<evidence type="ECO:0000313" key="1">
    <source>
        <dbReference type="EMBL" id="QNU67138.1"/>
    </source>
</evidence>
<dbReference type="KEGG" id="rher:EHE19_000865"/>
<protein>
    <submittedName>
        <fullName evidence="1">Uncharacterized protein</fullName>
    </submittedName>
</protein>
<dbReference type="EMBL" id="CP061336">
    <property type="protein sequence ID" value="QNU67138.1"/>
    <property type="molecule type" value="Genomic_DNA"/>
</dbReference>
<evidence type="ECO:0000313" key="2">
    <source>
        <dbReference type="Proteomes" id="UP000306409"/>
    </source>
</evidence>
<dbReference type="AlphaFoldDB" id="A0A4U7JKW9"/>
<dbReference type="RefSeq" id="WP_137697203.1">
    <property type="nucleotide sequence ID" value="NZ_CP061336.1"/>
</dbReference>
<proteinExistence type="predicted"/>
<dbReference type="Proteomes" id="UP000306409">
    <property type="component" value="Chromosome"/>
</dbReference>
<organism evidence="1 2">
    <name type="scientific">Ruminiclostridium herbifermentans</name>
    <dbReference type="NCBI Taxonomy" id="2488810"/>
    <lineage>
        <taxon>Bacteria</taxon>
        <taxon>Bacillati</taxon>
        <taxon>Bacillota</taxon>
        <taxon>Clostridia</taxon>
        <taxon>Eubacteriales</taxon>
        <taxon>Oscillospiraceae</taxon>
        <taxon>Ruminiclostridium</taxon>
    </lineage>
</organism>
<name>A0A4U7JKW9_9FIRM</name>
<gene>
    <name evidence="1" type="ORF">EHE19_000865</name>
</gene>
<keyword evidence="2" id="KW-1185">Reference proteome</keyword>
<sequence length="208" mass="23122">MGIVYIGLGAIVLAFIILINIADYSILTYKRNAISKAMDYAVNAAVQELNLNQSIMGLADGFSEDTGNRSLDGIKIDIDMAQKTFLTVFYENYNSSNFCIDEELLLCATHTIEQNLKYIIKAGNGQISEGNIENPAFLESRINQAINQYWANSEDASNVFINGNEKTNIIEKGVYLFAFIKDIKIKGLYSQRTTSLSSFAGAKVERKK</sequence>
<reference evidence="1 2" key="1">
    <citation type="submission" date="2020-09" db="EMBL/GenBank/DDBJ databases">
        <title>Characterization and genome sequencing of Ruminiclostridium sp. nov. MA18.</title>
        <authorList>
            <person name="Rettenmaier R."/>
            <person name="Kowollik M.-L."/>
            <person name="Liebl W."/>
            <person name="Zverlov V."/>
        </authorList>
    </citation>
    <scope>NUCLEOTIDE SEQUENCE [LARGE SCALE GENOMIC DNA]</scope>
    <source>
        <strain evidence="1 2">MA18</strain>
    </source>
</reference>